<dbReference type="OrthoDB" id="9803192at2"/>
<evidence type="ECO:0000256" key="3">
    <source>
        <dbReference type="ARBA" id="ARBA00022505"/>
    </source>
</evidence>
<name>K4LBV6_THEPS</name>
<evidence type="ECO:0000256" key="1">
    <source>
        <dbReference type="ARBA" id="ARBA00001942"/>
    </source>
</evidence>
<dbReference type="InterPro" id="IPR041930">
    <property type="entry name" value="Acetylene_hydratase"/>
</dbReference>
<dbReference type="CDD" id="cd02781">
    <property type="entry name" value="MopB_CT_Acetylene-hydratase"/>
    <property type="match status" value="1"/>
</dbReference>
<dbReference type="InterPro" id="IPR037949">
    <property type="entry name" value="MopB_CT_Acetylene-hydratase"/>
</dbReference>
<dbReference type="GO" id="GO:0051536">
    <property type="term" value="F:iron-sulfur cluster binding"/>
    <property type="evidence" value="ECO:0007669"/>
    <property type="project" value="UniProtKB-KW"/>
</dbReference>
<dbReference type="GO" id="GO:0016491">
    <property type="term" value="F:oxidoreductase activity"/>
    <property type="evidence" value="ECO:0007669"/>
    <property type="project" value="UniProtKB-KW"/>
</dbReference>
<dbReference type="CDD" id="cd02759">
    <property type="entry name" value="MopB_Acetylene-hydratase"/>
    <property type="match status" value="1"/>
</dbReference>
<dbReference type="Gene3D" id="3.40.228.10">
    <property type="entry name" value="Dimethylsulfoxide Reductase, domain 2"/>
    <property type="match status" value="1"/>
</dbReference>
<dbReference type="RefSeq" id="WP_015049296.1">
    <property type="nucleotide sequence ID" value="NC_018870.1"/>
</dbReference>
<evidence type="ECO:0000256" key="5">
    <source>
        <dbReference type="ARBA" id="ARBA00023002"/>
    </source>
</evidence>
<evidence type="ECO:0000313" key="10">
    <source>
        <dbReference type="Proteomes" id="UP000000467"/>
    </source>
</evidence>
<dbReference type="Proteomes" id="UP000000467">
    <property type="component" value="Chromosome"/>
</dbReference>
<dbReference type="InterPro" id="IPR006657">
    <property type="entry name" value="MoPterin_dinucl-bd_dom"/>
</dbReference>
<accession>K4LBV6</accession>
<dbReference type="InterPro" id="IPR050612">
    <property type="entry name" value="Prok_Mopterin_Oxidored"/>
</dbReference>
<keyword evidence="5" id="KW-0560">Oxidoreductase</keyword>
<dbReference type="PROSITE" id="PS51669">
    <property type="entry name" value="4FE4S_MOW_BIS_MGD"/>
    <property type="match status" value="1"/>
</dbReference>
<dbReference type="eggNOG" id="COG0243">
    <property type="taxonomic scope" value="Bacteria"/>
</dbReference>
<evidence type="ECO:0000256" key="7">
    <source>
        <dbReference type="ARBA" id="ARBA00023014"/>
    </source>
</evidence>
<dbReference type="SUPFAM" id="SSF53706">
    <property type="entry name" value="Formate dehydrogenase/DMSO reductase, domains 1-3"/>
    <property type="match status" value="1"/>
</dbReference>
<evidence type="ECO:0000259" key="8">
    <source>
        <dbReference type="PROSITE" id="PS51669"/>
    </source>
</evidence>
<comment type="similarity">
    <text evidence="2">Belongs to the prokaryotic molybdopterin-containing oxidoreductase family.</text>
</comment>
<dbReference type="Pfam" id="PF04879">
    <property type="entry name" value="Molybdop_Fe4S4"/>
    <property type="match status" value="1"/>
</dbReference>
<dbReference type="InterPro" id="IPR009010">
    <property type="entry name" value="Asp_de-COase-like_dom_sf"/>
</dbReference>
<dbReference type="SUPFAM" id="SSF50692">
    <property type="entry name" value="ADC-like"/>
    <property type="match status" value="1"/>
</dbReference>
<organism evidence="9 10">
    <name type="scientific">Thermacetogenium phaeum (strain ATCC BAA-254 / DSM 26808 / PB)</name>
    <dbReference type="NCBI Taxonomy" id="1089553"/>
    <lineage>
        <taxon>Bacteria</taxon>
        <taxon>Bacillati</taxon>
        <taxon>Bacillota</taxon>
        <taxon>Clostridia</taxon>
        <taxon>Thermoanaerobacterales</taxon>
        <taxon>Thermoanaerobacteraceae</taxon>
        <taxon>Thermacetogenium</taxon>
    </lineage>
</organism>
<keyword evidence="10" id="KW-1185">Reference proteome</keyword>
<keyword evidence="9" id="KW-0808">Transferase</keyword>
<gene>
    <name evidence="9" type="primary">phsA2</name>
    <name evidence="9" type="ordered locus">Tph_c01280</name>
</gene>
<dbReference type="InterPro" id="IPR006656">
    <property type="entry name" value="Mopterin_OxRdtase"/>
</dbReference>
<evidence type="ECO:0000256" key="6">
    <source>
        <dbReference type="ARBA" id="ARBA00023004"/>
    </source>
</evidence>
<evidence type="ECO:0000256" key="4">
    <source>
        <dbReference type="ARBA" id="ARBA00022723"/>
    </source>
</evidence>
<dbReference type="GO" id="GO:0043546">
    <property type="term" value="F:molybdopterin cofactor binding"/>
    <property type="evidence" value="ECO:0007669"/>
    <property type="project" value="InterPro"/>
</dbReference>
<keyword evidence="7" id="KW-0411">Iron-sulfur</keyword>
<sequence>MSQVKKVACHFCHMNCGMLAHVEDGVVVKVTGDPEHPTNAGTQCARGVSALDHLYHPNRINYPLKRVGERGSGKFVRVSWDEALDDISARIKRLISEYGAETISTIGGTNRTDDFARRRFFNLLGSPNVTHTAPVCWIPNFLAETISYGWGSFDAEVMNGSRCVVVWGHNPGASYLPEMRGLLLAREMFGTKIIVIDPRFSETAAKADLWLPIRPNSDNALALAWLNVIINEGLYDAEFVSEWTVGFGELAERVEEYTPEWAAEKTGVSAELIAEAARMYATSKPACLMWGVATDQLGRGSTAGAQARVALRAICGNLDVPGGDVMPGPHPTFITDWEMELNEKLPEEQRAKQLGSDRFKLNSWPGYRLISENLERVWGKSIPAEWFCEANPPVLFRAMATGEPYPVKAAIVLADNPLVSYANTKLVYQALKSLELLVVMEYWMTPTAVLADYVLPAASWLERPVLTTTYGVSDWLIASERAIEPLYERKTDYELWRELGLRLGQGEYWPWEREEEVFKHRLEKLGYEIESYEEFVHNYRYDFAPREYRKYLERGFATPSGKVELKNSILEKLGYDPLPHYVEPPFSPEARPELAEDYPLTLIAGGGFNPFFHSEHREITRLRLVSPYPRLAINPSLAERYGIKDGDWVWIETPTGKVKQRAVLTEAVAPDTVQAERGWWYPEKEISDPELMGVFESNINVCLDDDPDTCDEACGSWCTRGVRCRISKVEGS</sequence>
<dbReference type="GO" id="GO:0046872">
    <property type="term" value="F:metal ion binding"/>
    <property type="evidence" value="ECO:0007669"/>
    <property type="project" value="UniProtKB-KW"/>
</dbReference>
<dbReference type="Pfam" id="PF01568">
    <property type="entry name" value="Molydop_binding"/>
    <property type="match status" value="1"/>
</dbReference>
<dbReference type="AlphaFoldDB" id="K4LBV6"/>
<dbReference type="InterPro" id="IPR006655">
    <property type="entry name" value="Mopterin_OxRdtase_prok_CS"/>
</dbReference>
<dbReference type="InterPro" id="IPR006963">
    <property type="entry name" value="Mopterin_OxRdtase_4Fe-4S_dom"/>
</dbReference>
<keyword evidence="3" id="KW-0500">Molybdenum</keyword>
<feature type="domain" description="4Fe-4S Mo/W bis-MGD-type" evidence="8">
    <location>
        <begin position="1"/>
        <end position="58"/>
    </location>
</feature>
<reference evidence="9 10" key="1">
    <citation type="journal article" date="2012" name="BMC Genomics">
        <title>Genome-guided analysis of physiological and morphological traits of the fermentative acetate oxidizer Thermacetogenium phaeum.</title>
        <authorList>
            <person name="Oehler D."/>
            <person name="Poehlein A."/>
            <person name="Leimbach A."/>
            <person name="Muller N."/>
            <person name="Daniel R."/>
            <person name="Gottschalk G."/>
            <person name="Schink B."/>
        </authorList>
    </citation>
    <scope>NUCLEOTIDE SEQUENCE [LARGE SCALE GENOMIC DNA]</scope>
    <source>
        <strain evidence="10">ATCC BAA-254 / DSM 26808 / PB</strain>
    </source>
</reference>
<dbReference type="KEGG" id="tpz:Tph_c01280"/>
<proteinExistence type="inferred from homology"/>
<dbReference type="PANTHER" id="PTHR43742:SF6">
    <property type="entry name" value="OXIDOREDUCTASE YYAE-RELATED"/>
    <property type="match status" value="1"/>
</dbReference>
<dbReference type="HOGENOM" id="CLU_000422_13_3_9"/>
<dbReference type="PROSITE" id="PS00490">
    <property type="entry name" value="MOLYBDOPTERIN_PROK_2"/>
    <property type="match status" value="1"/>
</dbReference>
<dbReference type="GO" id="GO:0018818">
    <property type="term" value="F:acetylene hydratase activity"/>
    <property type="evidence" value="ECO:0007669"/>
    <property type="project" value="InterPro"/>
</dbReference>
<dbReference type="Pfam" id="PF00384">
    <property type="entry name" value="Molybdopterin"/>
    <property type="match status" value="1"/>
</dbReference>
<dbReference type="GO" id="GO:0047362">
    <property type="term" value="F:thiosulfate-dithiol sulfurtransferase activity"/>
    <property type="evidence" value="ECO:0007669"/>
    <property type="project" value="UniProtKB-EC"/>
</dbReference>
<dbReference type="STRING" id="1089553.Tph_c01280"/>
<dbReference type="PANTHER" id="PTHR43742">
    <property type="entry name" value="TRIMETHYLAMINE-N-OXIDE REDUCTASE"/>
    <property type="match status" value="1"/>
</dbReference>
<comment type="cofactor">
    <cofactor evidence="1">
        <name>Mo-bis(molybdopterin guanine dinucleotide)</name>
        <dbReference type="ChEBI" id="CHEBI:60539"/>
    </cofactor>
</comment>
<dbReference type="SMART" id="SM00926">
    <property type="entry name" value="Molybdop_Fe4S4"/>
    <property type="match status" value="1"/>
</dbReference>
<dbReference type="EMBL" id="CP003732">
    <property type="protein sequence ID" value="AFV10376.1"/>
    <property type="molecule type" value="Genomic_DNA"/>
</dbReference>
<evidence type="ECO:0000313" key="9">
    <source>
        <dbReference type="EMBL" id="AFV10376.1"/>
    </source>
</evidence>
<evidence type="ECO:0000256" key="2">
    <source>
        <dbReference type="ARBA" id="ARBA00010312"/>
    </source>
</evidence>
<keyword evidence="4" id="KW-0479">Metal-binding</keyword>
<protein>
    <submittedName>
        <fullName evidence="9">Thiosulfate reductase PhsA</fullName>
        <ecNumber evidence="9">2.8.1.5</ecNumber>
    </submittedName>
</protein>
<dbReference type="Gene3D" id="3.40.50.740">
    <property type="match status" value="1"/>
</dbReference>
<keyword evidence="6" id="KW-0408">Iron</keyword>
<dbReference type="Gene3D" id="2.20.25.90">
    <property type="entry name" value="ADC-like domains"/>
    <property type="match status" value="1"/>
</dbReference>
<dbReference type="Gene3D" id="2.40.40.20">
    <property type="match status" value="1"/>
</dbReference>
<dbReference type="EC" id="2.8.1.5" evidence="9"/>